<comment type="pathway">
    <text evidence="1">Glycerolipid metabolism; triacylglycerol biosynthesis.</text>
</comment>
<keyword evidence="6" id="KW-0808">Transferase</keyword>
<evidence type="ECO:0000256" key="11">
    <source>
        <dbReference type="SAM" id="MobiDB-lite"/>
    </source>
</evidence>
<reference evidence="14 15" key="1">
    <citation type="submission" date="2024-03" db="EMBL/GenBank/DDBJ databases">
        <title>Actinomycetospora sp. OC33-EN07, a novel actinomycete isolated from wild orchid (Aerides multiflora).</title>
        <authorList>
            <person name="Suriyachadkun C."/>
        </authorList>
    </citation>
    <scope>NUCLEOTIDE SEQUENCE [LARGE SCALE GENOMIC DNA]</scope>
    <source>
        <strain evidence="14 15">OC33-EN07</strain>
    </source>
</reference>
<evidence type="ECO:0000256" key="4">
    <source>
        <dbReference type="ARBA" id="ARBA00013244"/>
    </source>
</evidence>
<evidence type="ECO:0000313" key="15">
    <source>
        <dbReference type="Proteomes" id="UP001369736"/>
    </source>
</evidence>
<gene>
    <name evidence="14" type="ORF">WCD58_17300</name>
</gene>
<dbReference type="Gene3D" id="3.30.559.10">
    <property type="entry name" value="Chloramphenicol acetyltransferase-like domain"/>
    <property type="match status" value="1"/>
</dbReference>
<dbReference type="Pfam" id="PF06974">
    <property type="entry name" value="WS_DGAT_C"/>
    <property type="match status" value="1"/>
</dbReference>
<dbReference type="Pfam" id="PF03007">
    <property type="entry name" value="WS_DGAT_cat"/>
    <property type="match status" value="1"/>
</dbReference>
<evidence type="ECO:0000256" key="7">
    <source>
        <dbReference type="ARBA" id="ARBA00022798"/>
    </source>
</evidence>
<feature type="region of interest" description="Disordered" evidence="11">
    <location>
        <begin position="173"/>
        <end position="194"/>
    </location>
</feature>
<dbReference type="EMBL" id="JBBEGM010000007">
    <property type="protein sequence ID" value="MEJ2862928.1"/>
    <property type="molecule type" value="Genomic_DNA"/>
</dbReference>
<dbReference type="SUPFAM" id="SSF52777">
    <property type="entry name" value="CoA-dependent acyltransferases"/>
    <property type="match status" value="2"/>
</dbReference>
<evidence type="ECO:0000256" key="6">
    <source>
        <dbReference type="ARBA" id="ARBA00022679"/>
    </source>
</evidence>
<dbReference type="PANTHER" id="PTHR31650">
    <property type="entry name" value="O-ACYLTRANSFERASE (WSD1-LIKE) FAMILY PROTEIN"/>
    <property type="match status" value="1"/>
</dbReference>
<dbReference type="PANTHER" id="PTHR31650:SF1">
    <property type="entry name" value="WAX ESTER SYNTHASE_DIACYLGLYCEROL ACYLTRANSFERASE 4-RELATED"/>
    <property type="match status" value="1"/>
</dbReference>
<dbReference type="InterPro" id="IPR009721">
    <property type="entry name" value="O-acyltransferase_WSD1_C"/>
</dbReference>
<sequence>MSLDPTPPRGDDGRLLWSRSEELTGFEALMWRVEADPRMRSTVVLVETLDLEPDWDRFVAATDWASRVVPRFRERIVTPFLGAGTPYWALDPDFDLHYHLRRLRLPEGAGLPGLFTLAEQIAMTPLDSSRPLWEATIVGGLPDGGAALLFKLSHVLSDGMGLAQLLAGIHSRTREPMTDKPQPPPPEAPPGGWSREVARQVRSDLGLVGGAAKGLLGVAASLVRPDRAVRDVSAYLVSAARVLSPPPAPPLPVLAHRSPSWRFRTLDVPFAELRAAGKSAGGSVNDAYLAALLGAFRRYSERRGDPLALDRLMPVTLPVSIRREEHEPGGNHFAPARLSAPVGIVDPATRIADVRRRMKVALAQPALESVEVVSPWLARLPGAVVAGFGGGATKSNDLQASNIPGLREDAYLAGARILRSYPFAPLPGCAAMIAMVTHGDTCCVAANLDAASFDDLAGFEQDLSDGFGEVLALVRS</sequence>
<evidence type="ECO:0000256" key="9">
    <source>
        <dbReference type="ARBA" id="ARBA00023315"/>
    </source>
</evidence>
<evidence type="ECO:0000256" key="2">
    <source>
        <dbReference type="ARBA" id="ARBA00005189"/>
    </source>
</evidence>
<proteinExistence type="inferred from homology"/>
<accession>A0ABU8M906</accession>
<name>A0ABU8M906_9PSEU</name>
<evidence type="ECO:0000313" key="14">
    <source>
        <dbReference type="EMBL" id="MEJ2862928.1"/>
    </source>
</evidence>
<comment type="catalytic activity">
    <reaction evidence="10">
        <text>an acyl-CoA + a 1,2-diacyl-sn-glycerol = a triacyl-sn-glycerol + CoA</text>
        <dbReference type="Rhea" id="RHEA:10868"/>
        <dbReference type="ChEBI" id="CHEBI:17815"/>
        <dbReference type="ChEBI" id="CHEBI:57287"/>
        <dbReference type="ChEBI" id="CHEBI:58342"/>
        <dbReference type="ChEBI" id="CHEBI:64615"/>
        <dbReference type="EC" id="2.3.1.20"/>
    </reaction>
</comment>
<comment type="caution">
    <text evidence="14">The sequence shown here is derived from an EMBL/GenBank/DDBJ whole genome shotgun (WGS) entry which is preliminary data.</text>
</comment>
<keyword evidence="15" id="KW-1185">Reference proteome</keyword>
<dbReference type="Proteomes" id="UP001369736">
    <property type="component" value="Unassembled WGS sequence"/>
</dbReference>
<evidence type="ECO:0000256" key="5">
    <source>
        <dbReference type="ARBA" id="ARBA00022516"/>
    </source>
</evidence>
<dbReference type="RefSeq" id="WP_337704301.1">
    <property type="nucleotide sequence ID" value="NZ_JBBEGM010000007.1"/>
</dbReference>
<evidence type="ECO:0000256" key="1">
    <source>
        <dbReference type="ARBA" id="ARBA00004771"/>
    </source>
</evidence>
<evidence type="ECO:0000259" key="13">
    <source>
        <dbReference type="Pfam" id="PF06974"/>
    </source>
</evidence>
<evidence type="ECO:0000256" key="8">
    <source>
        <dbReference type="ARBA" id="ARBA00023098"/>
    </source>
</evidence>
<protein>
    <recommendedName>
        <fullName evidence="4">diacylglycerol O-acyltransferase</fullName>
        <ecNumber evidence="4">2.3.1.20</ecNumber>
    </recommendedName>
</protein>
<comment type="similarity">
    <text evidence="3">Belongs to the long-chain O-acyltransferase family.</text>
</comment>
<organism evidence="14 15">
    <name type="scientific">Actinomycetospora flava</name>
    <dbReference type="NCBI Taxonomy" id="3129232"/>
    <lineage>
        <taxon>Bacteria</taxon>
        <taxon>Bacillati</taxon>
        <taxon>Actinomycetota</taxon>
        <taxon>Actinomycetes</taxon>
        <taxon>Pseudonocardiales</taxon>
        <taxon>Pseudonocardiaceae</taxon>
        <taxon>Actinomycetospora</taxon>
    </lineage>
</organism>
<feature type="domain" description="O-acyltransferase WSD1 C-terminal" evidence="13">
    <location>
        <begin position="330"/>
        <end position="468"/>
    </location>
</feature>
<keyword evidence="7" id="KW-0319">Glycerol metabolism</keyword>
<feature type="domain" description="O-acyltransferase WSD1-like N-terminal" evidence="12">
    <location>
        <begin position="25"/>
        <end position="288"/>
    </location>
</feature>
<evidence type="ECO:0000259" key="12">
    <source>
        <dbReference type="Pfam" id="PF03007"/>
    </source>
</evidence>
<evidence type="ECO:0000256" key="3">
    <source>
        <dbReference type="ARBA" id="ARBA00009587"/>
    </source>
</evidence>
<keyword evidence="8" id="KW-0443">Lipid metabolism</keyword>
<dbReference type="InterPro" id="IPR045034">
    <property type="entry name" value="O-acyltransferase_WSD1-like"/>
</dbReference>
<comment type="pathway">
    <text evidence="2">Lipid metabolism.</text>
</comment>
<dbReference type="InterPro" id="IPR004255">
    <property type="entry name" value="O-acyltransferase_WSD1_N"/>
</dbReference>
<keyword evidence="9" id="KW-0012">Acyltransferase</keyword>
<evidence type="ECO:0000256" key="10">
    <source>
        <dbReference type="ARBA" id="ARBA00048109"/>
    </source>
</evidence>
<dbReference type="InterPro" id="IPR023213">
    <property type="entry name" value="CAT-like_dom_sf"/>
</dbReference>
<keyword evidence="5" id="KW-0444">Lipid biosynthesis</keyword>
<dbReference type="EC" id="2.3.1.20" evidence="4"/>